<proteinExistence type="predicted"/>
<feature type="transmembrane region" description="Helical" evidence="6">
    <location>
        <begin position="155"/>
        <end position="174"/>
    </location>
</feature>
<dbReference type="Proteomes" id="UP000286415">
    <property type="component" value="Unassembled WGS sequence"/>
</dbReference>
<dbReference type="PANTHER" id="PTHR46641:SF2">
    <property type="entry name" value="FMRFAMIDE RECEPTOR"/>
    <property type="match status" value="1"/>
</dbReference>
<dbReference type="EMBL" id="NIRI02000056">
    <property type="protein sequence ID" value="KAG5444669.1"/>
    <property type="molecule type" value="Genomic_DNA"/>
</dbReference>
<dbReference type="CDD" id="cd14978">
    <property type="entry name" value="7tmA_FMRFamide_R-like"/>
    <property type="match status" value="1"/>
</dbReference>
<organism evidence="8 9">
    <name type="scientific">Clonorchis sinensis</name>
    <name type="common">Chinese liver fluke</name>
    <dbReference type="NCBI Taxonomy" id="79923"/>
    <lineage>
        <taxon>Eukaryota</taxon>
        <taxon>Metazoa</taxon>
        <taxon>Spiralia</taxon>
        <taxon>Lophotrochozoa</taxon>
        <taxon>Platyhelminthes</taxon>
        <taxon>Trematoda</taxon>
        <taxon>Digenea</taxon>
        <taxon>Opisthorchiida</taxon>
        <taxon>Opisthorchiata</taxon>
        <taxon>Opisthorchiidae</taxon>
        <taxon>Clonorchis</taxon>
    </lineage>
</organism>
<keyword evidence="3 6" id="KW-1133">Transmembrane helix</keyword>
<evidence type="ECO:0000256" key="3">
    <source>
        <dbReference type="ARBA" id="ARBA00022989"/>
    </source>
</evidence>
<feature type="transmembrane region" description="Helical" evidence="6">
    <location>
        <begin position="116"/>
        <end position="134"/>
    </location>
</feature>
<accession>A0A8T1M6S4</accession>
<keyword evidence="2 6" id="KW-0812">Transmembrane</keyword>
<feature type="region of interest" description="Disordered" evidence="5">
    <location>
        <begin position="584"/>
        <end position="604"/>
    </location>
</feature>
<reference evidence="8 9" key="1">
    <citation type="journal article" date="2018" name="Biotechnol. Adv.">
        <title>Improved genomic resources and new bioinformatic workflow for the carcinogenic parasite Clonorchis sinensis: Biotechnological implications.</title>
        <authorList>
            <person name="Wang D."/>
            <person name="Korhonen P.K."/>
            <person name="Gasser R.B."/>
            <person name="Young N.D."/>
        </authorList>
    </citation>
    <scope>NUCLEOTIDE SEQUENCE [LARGE SCALE GENOMIC DNA]</scope>
    <source>
        <strain evidence="8">Cs-k2</strain>
    </source>
</reference>
<comment type="caution">
    <text evidence="8">The sequence shown here is derived from an EMBL/GenBank/DDBJ whole genome shotgun (WGS) entry which is preliminary data.</text>
</comment>
<evidence type="ECO:0000259" key="7">
    <source>
        <dbReference type="PROSITE" id="PS50262"/>
    </source>
</evidence>
<feature type="transmembrane region" description="Helical" evidence="6">
    <location>
        <begin position="341"/>
        <end position="367"/>
    </location>
</feature>
<evidence type="ECO:0000256" key="6">
    <source>
        <dbReference type="SAM" id="Phobius"/>
    </source>
</evidence>
<evidence type="ECO:0000256" key="4">
    <source>
        <dbReference type="ARBA" id="ARBA00023136"/>
    </source>
</evidence>
<keyword evidence="4 6" id="KW-0472">Membrane</keyword>
<evidence type="ECO:0000313" key="9">
    <source>
        <dbReference type="Proteomes" id="UP000286415"/>
    </source>
</evidence>
<feature type="transmembrane region" description="Helical" evidence="6">
    <location>
        <begin position="396"/>
        <end position="416"/>
    </location>
</feature>
<feature type="transmembrane region" description="Helical" evidence="6">
    <location>
        <begin position="76"/>
        <end position="96"/>
    </location>
</feature>
<dbReference type="PROSITE" id="PS50262">
    <property type="entry name" value="G_PROTEIN_RECEP_F1_2"/>
    <property type="match status" value="1"/>
</dbReference>
<dbReference type="AlphaFoldDB" id="A0A8T1M6S4"/>
<dbReference type="InterPro" id="IPR000276">
    <property type="entry name" value="GPCR_Rhodpsn"/>
</dbReference>
<dbReference type="Gene3D" id="1.20.1070.10">
    <property type="entry name" value="Rhodopsin 7-helix transmembrane proteins"/>
    <property type="match status" value="1"/>
</dbReference>
<feature type="transmembrane region" description="Helical" evidence="6">
    <location>
        <begin position="225"/>
        <end position="251"/>
    </location>
</feature>
<dbReference type="GO" id="GO:0016020">
    <property type="term" value="C:membrane"/>
    <property type="evidence" value="ECO:0007669"/>
    <property type="project" value="UniProtKB-SubCell"/>
</dbReference>
<evidence type="ECO:0000256" key="1">
    <source>
        <dbReference type="ARBA" id="ARBA00004370"/>
    </source>
</evidence>
<feature type="transmembrane region" description="Helical" evidence="6">
    <location>
        <begin position="33"/>
        <end position="55"/>
    </location>
</feature>
<reference evidence="8 9" key="2">
    <citation type="journal article" date="2021" name="Genomics">
        <title>High-quality reference genome for Clonorchis sinensis.</title>
        <authorList>
            <person name="Young N.D."/>
            <person name="Stroehlein A.J."/>
            <person name="Kinkar L."/>
            <person name="Wang T."/>
            <person name="Sohn W.M."/>
            <person name="Chang B.C.H."/>
            <person name="Kaur P."/>
            <person name="Weisz D."/>
            <person name="Dudchenko O."/>
            <person name="Aiden E.L."/>
            <person name="Korhonen P.K."/>
            <person name="Gasser R.B."/>
        </authorList>
    </citation>
    <scope>NUCLEOTIDE SEQUENCE [LARGE SCALE GENOMIC DNA]</scope>
    <source>
        <strain evidence="8">Cs-k2</strain>
    </source>
</reference>
<dbReference type="PANTHER" id="PTHR46641">
    <property type="entry name" value="FMRFAMIDE RECEPTOR-RELATED"/>
    <property type="match status" value="1"/>
</dbReference>
<comment type="subcellular location">
    <subcellularLocation>
        <location evidence="1">Membrane</location>
    </subcellularLocation>
</comment>
<dbReference type="InterPro" id="IPR052954">
    <property type="entry name" value="GPCR-Ligand_Int"/>
</dbReference>
<protein>
    <recommendedName>
        <fullName evidence="7">G-protein coupled receptors family 1 profile domain-containing protein</fullName>
    </recommendedName>
</protein>
<feature type="domain" description="G-protein coupled receptors family 1 profile" evidence="7">
    <location>
        <begin position="48"/>
        <end position="409"/>
    </location>
</feature>
<dbReference type="Pfam" id="PF00001">
    <property type="entry name" value="7tm_1"/>
    <property type="match status" value="1"/>
</dbReference>
<dbReference type="OrthoDB" id="6276488at2759"/>
<dbReference type="SUPFAM" id="SSF81321">
    <property type="entry name" value="Family A G protein-coupled receptor-like"/>
    <property type="match status" value="1"/>
</dbReference>
<evidence type="ECO:0000256" key="5">
    <source>
        <dbReference type="SAM" id="MobiDB-lite"/>
    </source>
</evidence>
<name>A0A8T1M6S4_CLOSI</name>
<dbReference type="PRINTS" id="PR00237">
    <property type="entry name" value="GPCRRHODOPSN"/>
</dbReference>
<dbReference type="GO" id="GO:0004930">
    <property type="term" value="F:G protein-coupled receptor activity"/>
    <property type="evidence" value="ECO:0007669"/>
    <property type="project" value="InterPro"/>
</dbReference>
<dbReference type="InterPro" id="IPR017452">
    <property type="entry name" value="GPCR_Rhodpsn_7TM"/>
</dbReference>
<evidence type="ECO:0000256" key="2">
    <source>
        <dbReference type="ARBA" id="ARBA00022692"/>
    </source>
</evidence>
<gene>
    <name evidence="8" type="ORF">CSKR_203056</name>
</gene>
<sequence>MWPSYDNESWPVTPPEVLNISHSEPPVNVQQTVIAVSSSLIACVGLVGNALNFFVLQAYHTSLISYGGECTARVNLLGLAIADFFLCLITLPLSFAKREYKSKSFMLFYTLVGPGLATYFLTVSVWMVLLMSIVRYWAVCRPLTSRTWLTQLHMLRVIVILYVSGLLFHIPALIRLRYEEDCGSVSDTGLLATNSSAPCGDLPQPTFTTYVIYEKDLWPNQTVKLIYHTVEIFLTNIGPLVGVVLSNLAVIRACKRSDACRRSFAESSQQFHNKNGIASSVATEPAYVPTARAHPLYKRAITATRDQIYTTPGVFVFSPTIPFRQSLHRYNNRATNRVTPLLLTVIFAFLLFIAPFGIVHLVCVQVMRDMGERVRDDPEARSLYAALNLTVQWTNVVQLLGCALNFFLYFLVSTTFRRTTKRTFKKFYNRLRSCQQEFRRSFRIHSSTPTEFSDDDIRTNELRRALNLKLAPVCVTDARLTANRSDANMRQRITHLFRLRRTTPTPPSTNCTGEPHVHSCPLPGSRWNSDLLDTMVINHSCGQLKCDCEVCCSAPPVFGQFNARCPHCSQLFTLDISLPEKQLQSTTLPSTSRQKRLRTSHNGNRQFHSKCSGCYSYNYDLKRTPRRFTQNDEDRSIPKEEIRHFPNPYDKNSRHSYHHFYRVQCPPKTHFSAQEANTETYAAQF</sequence>
<keyword evidence="9" id="KW-1185">Reference proteome</keyword>
<evidence type="ECO:0000313" key="8">
    <source>
        <dbReference type="EMBL" id="KAG5444669.1"/>
    </source>
</evidence>